<organism evidence="2 3">
    <name type="scientific">Adhaeribacter terreus</name>
    <dbReference type="NCBI Taxonomy" id="529703"/>
    <lineage>
        <taxon>Bacteria</taxon>
        <taxon>Pseudomonadati</taxon>
        <taxon>Bacteroidota</taxon>
        <taxon>Cytophagia</taxon>
        <taxon>Cytophagales</taxon>
        <taxon>Hymenobacteraceae</taxon>
        <taxon>Adhaeribacter</taxon>
    </lineage>
</organism>
<keyword evidence="3" id="KW-1185">Reference proteome</keyword>
<evidence type="ECO:0000256" key="1">
    <source>
        <dbReference type="SAM" id="MobiDB-lite"/>
    </source>
</evidence>
<protein>
    <recommendedName>
        <fullName evidence="4">Lipoprotein</fullName>
    </recommendedName>
</protein>
<evidence type="ECO:0000313" key="3">
    <source>
        <dbReference type="Proteomes" id="UP001596161"/>
    </source>
</evidence>
<reference evidence="3" key="1">
    <citation type="journal article" date="2019" name="Int. J. Syst. Evol. Microbiol.">
        <title>The Global Catalogue of Microorganisms (GCM) 10K type strain sequencing project: providing services to taxonomists for standard genome sequencing and annotation.</title>
        <authorList>
            <consortium name="The Broad Institute Genomics Platform"/>
            <consortium name="The Broad Institute Genome Sequencing Center for Infectious Disease"/>
            <person name="Wu L."/>
            <person name="Ma J."/>
        </authorList>
    </citation>
    <scope>NUCLEOTIDE SEQUENCE [LARGE SCALE GENOMIC DNA]</scope>
    <source>
        <strain evidence="3">KACC 12602</strain>
    </source>
</reference>
<dbReference type="RefSeq" id="WP_378018141.1">
    <property type="nucleotide sequence ID" value="NZ_JBHSKT010000009.1"/>
</dbReference>
<evidence type="ECO:0008006" key="4">
    <source>
        <dbReference type="Google" id="ProtNLM"/>
    </source>
</evidence>
<comment type="caution">
    <text evidence="2">The sequence shown here is derived from an EMBL/GenBank/DDBJ whole genome shotgun (WGS) entry which is preliminary data.</text>
</comment>
<dbReference type="PROSITE" id="PS51257">
    <property type="entry name" value="PROKAR_LIPOPROTEIN"/>
    <property type="match status" value="1"/>
</dbReference>
<accession>A0ABW0EBN1</accession>
<dbReference type="EMBL" id="JBHSKT010000009">
    <property type="protein sequence ID" value="MFC5271782.1"/>
    <property type="molecule type" value="Genomic_DNA"/>
</dbReference>
<sequence length="46" mass="5120">MRKLFSFLVLLLTVTLLVGTACSRSPYKNRKPPKAGKPIPCPMKDC</sequence>
<proteinExistence type="predicted"/>
<evidence type="ECO:0000313" key="2">
    <source>
        <dbReference type="EMBL" id="MFC5271782.1"/>
    </source>
</evidence>
<gene>
    <name evidence="2" type="ORF">ACFPIB_14285</name>
</gene>
<dbReference type="Proteomes" id="UP001596161">
    <property type="component" value="Unassembled WGS sequence"/>
</dbReference>
<name>A0ABW0EBN1_9BACT</name>
<feature type="region of interest" description="Disordered" evidence="1">
    <location>
        <begin position="26"/>
        <end position="46"/>
    </location>
</feature>